<dbReference type="InterPro" id="IPR000467">
    <property type="entry name" value="G_patch_dom"/>
</dbReference>
<feature type="region of interest" description="Disordered" evidence="1">
    <location>
        <begin position="289"/>
        <end position="429"/>
    </location>
</feature>
<evidence type="ECO:0000313" key="4">
    <source>
        <dbReference type="Proteomes" id="UP000503462"/>
    </source>
</evidence>
<proteinExistence type="predicted"/>
<feature type="compositionally biased region" description="Pro residues" evidence="1">
    <location>
        <begin position="238"/>
        <end position="256"/>
    </location>
</feature>
<feature type="compositionally biased region" description="Basic and acidic residues" evidence="1">
    <location>
        <begin position="132"/>
        <end position="142"/>
    </location>
</feature>
<feature type="region of interest" description="Disordered" evidence="1">
    <location>
        <begin position="115"/>
        <end position="149"/>
    </location>
</feature>
<dbReference type="EMBL" id="CP051140">
    <property type="protein sequence ID" value="QIW97921.1"/>
    <property type="molecule type" value="Genomic_DNA"/>
</dbReference>
<gene>
    <name evidence="3" type="ORF">AMS68_003439</name>
</gene>
<feature type="compositionally biased region" description="Polar residues" evidence="1">
    <location>
        <begin position="292"/>
        <end position="301"/>
    </location>
</feature>
<feature type="compositionally biased region" description="Basic residues" evidence="1">
    <location>
        <begin position="115"/>
        <end position="131"/>
    </location>
</feature>
<dbReference type="SMART" id="SM00443">
    <property type="entry name" value="G_patch"/>
    <property type="match status" value="1"/>
</dbReference>
<feature type="compositionally biased region" description="Polar residues" evidence="1">
    <location>
        <begin position="21"/>
        <end position="31"/>
    </location>
</feature>
<dbReference type="InterPro" id="IPR035979">
    <property type="entry name" value="RBD_domain_sf"/>
</dbReference>
<accession>A0A6H0XT25</accession>
<dbReference type="InterPro" id="IPR012677">
    <property type="entry name" value="Nucleotide-bd_a/b_plait_sf"/>
</dbReference>
<dbReference type="OrthoDB" id="5411533at2759"/>
<feature type="region of interest" description="Disordered" evidence="1">
    <location>
        <begin position="21"/>
        <end position="52"/>
    </location>
</feature>
<dbReference type="Pfam" id="PF01585">
    <property type="entry name" value="G-patch"/>
    <property type="match status" value="1"/>
</dbReference>
<dbReference type="Proteomes" id="UP000503462">
    <property type="component" value="Chromosome 2"/>
</dbReference>
<feature type="domain" description="G-patch" evidence="2">
    <location>
        <begin position="425"/>
        <end position="476"/>
    </location>
</feature>
<feature type="compositionally biased region" description="Low complexity" evidence="1">
    <location>
        <begin position="352"/>
        <end position="366"/>
    </location>
</feature>
<dbReference type="PROSITE" id="PS50174">
    <property type="entry name" value="G_PATCH"/>
    <property type="match status" value="1"/>
</dbReference>
<feature type="region of interest" description="Disordered" evidence="1">
    <location>
        <begin position="180"/>
        <end position="272"/>
    </location>
</feature>
<dbReference type="AlphaFoldDB" id="A0A6H0XT25"/>
<dbReference type="Gene3D" id="3.30.70.330">
    <property type="match status" value="1"/>
</dbReference>
<feature type="compositionally biased region" description="Low complexity" evidence="1">
    <location>
        <begin position="205"/>
        <end position="214"/>
    </location>
</feature>
<reference evidence="3 4" key="1">
    <citation type="journal article" date="2016" name="Sci. Rep.">
        <title>Peltaster fructicola genome reveals evolution from an invasive phytopathogen to an ectophytic parasite.</title>
        <authorList>
            <person name="Xu C."/>
            <person name="Chen H."/>
            <person name="Gleason M.L."/>
            <person name="Xu J.R."/>
            <person name="Liu H."/>
            <person name="Zhang R."/>
            <person name="Sun G."/>
        </authorList>
    </citation>
    <scope>NUCLEOTIDE SEQUENCE [LARGE SCALE GENOMIC DNA]</scope>
    <source>
        <strain evidence="3 4">LNHT1506</strain>
    </source>
</reference>
<sequence>MSDPLPSGMGLYADLLAGSAAKSSDGSTISSAPVRYNLKPQISASPAPKKKDAALQFQPMVKRPQPKGKKSGAAHAWAASTNNAAVVAPTETTKSTSQGSKIEYWLEKGNDHNYVRPKPKWYRDKKNKKKQQHEEVREHNWDDVYDPMEPNNYRAYKGSEEQYRDICEWKDRLYFRARGIKPQKTPEEATPPAMNRMFAPPTLYETTSSNTETTTFHEDATGEDAFARRARMAATAFPSPPQPSSDHIPPPPPPPLQSKVTQQAPPPDVAAKQAEVLAKLAAVKAKIMASKPISNPSSVENLTPPPPHSNHAGLGSMVPSQPYPTEDPGASPSPPRHTGLGNVVSSTDEKLASSAPSSAAGPGSSGTYEPVQDSAPEQAPNIEYSAPAGTISRAPVRYAVPEQSQSHEPDNQQEASIEAKPKSRKEGFGRRMLEKQGWKEGHGLGANSEGITTAIVAQAQKRKKLPDAEGGGWAPRNMGKIVGGKRRKVDGNESEPAMSNVIKLPGMLKGLDVKHEIEEKNLQQELGEWFDKNYGKVERVVIWREEQGGDNEVFIKFTNPISALKAVNPHDTLTFANNEVNASFYDNNAPGGVGHFIGGAQPARSSTYFTVPSRSPSYCRNVSDFSPASITSTPLHILVLHLKLS</sequence>
<protein>
    <recommendedName>
        <fullName evidence="2">G-patch domain-containing protein</fullName>
    </recommendedName>
</protein>
<dbReference type="SUPFAM" id="SSF54928">
    <property type="entry name" value="RNA-binding domain, RBD"/>
    <property type="match status" value="1"/>
</dbReference>
<name>A0A6H0XT25_9PEZI</name>
<feature type="compositionally biased region" description="Basic and acidic residues" evidence="1">
    <location>
        <begin position="417"/>
        <end position="429"/>
    </location>
</feature>
<evidence type="ECO:0000256" key="1">
    <source>
        <dbReference type="SAM" id="MobiDB-lite"/>
    </source>
</evidence>
<evidence type="ECO:0000313" key="3">
    <source>
        <dbReference type="EMBL" id="QIW97921.1"/>
    </source>
</evidence>
<dbReference type="PANTHER" id="PTHR13288">
    <property type="entry name" value="SPLICING FACTOR 45 SPF45"/>
    <property type="match status" value="1"/>
</dbReference>
<keyword evidence="4" id="KW-1185">Reference proteome</keyword>
<dbReference type="InterPro" id="IPR040052">
    <property type="entry name" value="RBM17"/>
</dbReference>
<dbReference type="GO" id="GO:0045292">
    <property type="term" value="P:mRNA cis splicing, via spliceosome"/>
    <property type="evidence" value="ECO:0007669"/>
    <property type="project" value="InterPro"/>
</dbReference>
<dbReference type="GO" id="GO:0071011">
    <property type="term" value="C:precatalytic spliceosome"/>
    <property type="evidence" value="ECO:0007669"/>
    <property type="project" value="TreeGrafter"/>
</dbReference>
<dbReference type="PANTHER" id="PTHR13288:SF8">
    <property type="entry name" value="SPLICING FACTOR 45"/>
    <property type="match status" value="1"/>
</dbReference>
<dbReference type="GO" id="GO:0003676">
    <property type="term" value="F:nucleic acid binding"/>
    <property type="evidence" value="ECO:0007669"/>
    <property type="project" value="InterPro"/>
</dbReference>
<feature type="region of interest" description="Disordered" evidence="1">
    <location>
        <begin position="462"/>
        <end position="495"/>
    </location>
</feature>
<organism evidence="3 4">
    <name type="scientific">Peltaster fructicola</name>
    <dbReference type="NCBI Taxonomy" id="286661"/>
    <lineage>
        <taxon>Eukaryota</taxon>
        <taxon>Fungi</taxon>
        <taxon>Dikarya</taxon>
        <taxon>Ascomycota</taxon>
        <taxon>Pezizomycotina</taxon>
        <taxon>Dothideomycetes</taxon>
        <taxon>Dothideomycetes incertae sedis</taxon>
        <taxon>Peltaster</taxon>
    </lineage>
</organism>
<evidence type="ECO:0000259" key="2">
    <source>
        <dbReference type="PROSITE" id="PS50174"/>
    </source>
</evidence>
<feature type="region of interest" description="Disordered" evidence="1">
    <location>
        <begin position="58"/>
        <end position="77"/>
    </location>
</feature>